<evidence type="ECO:0000256" key="4">
    <source>
        <dbReference type="SAM" id="SignalP"/>
    </source>
</evidence>
<feature type="compositionally biased region" description="Acidic residues" evidence="3">
    <location>
        <begin position="103"/>
        <end position="130"/>
    </location>
</feature>
<feature type="domain" description="UBC core" evidence="5">
    <location>
        <begin position="233"/>
        <end position="394"/>
    </location>
</feature>
<dbReference type="InterPro" id="IPR000608">
    <property type="entry name" value="UBC"/>
</dbReference>
<feature type="compositionally biased region" description="Polar residues" evidence="3">
    <location>
        <begin position="66"/>
        <end position="78"/>
    </location>
</feature>
<feature type="signal peptide" evidence="4">
    <location>
        <begin position="1"/>
        <end position="19"/>
    </location>
</feature>
<feature type="compositionally biased region" description="Low complexity" evidence="3">
    <location>
        <begin position="84"/>
        <end position="102"/>
    </location>
</feature>
<feature type="chain" id="PRO_5042888052" description="UBC core domain-containing protein" evidence="4">
    <location>
        <begin position="20"/>
        <end position="512"/>
    </location>
</feature>
<evidence type="ECO:0000313" key="7">
    <source>
        <dbReference type="Proteomes" id="UP001359559"/>
    </source>
</evidence>
<gene>
    <name evidence="6" type="ORF">RJT34_03860</name>
</gene>
<evidence type="ECO:0000256" key="2">
    <source>
        <dbReference type="ARBA" id="ARBA00022786"/>
    </source>
</evidence>
<dbReference type="SUPFAM" id="SSF54495">
    <property type="entry name" value="UBC-like"/>
    <property type="match status" value="1"/>
</dbReference>
<dbReference type="InterPro" id="IPR016135">
    <property type="entry name" value="UBQ-conjugating_enzyme/RWD"/>
</dbReference>
<sequence>MYHIHTGSVLRVFVALGLAATSFLTSLKSSSCGGVQALSPMDLHGDPQNSGIKKRKPDQDDLISSHGKSTSVGESSGSGDICKSSTSGSLNSSNQNGSNSDVSCEDDEDMIDVDGDDDDNADEDPDYDSDLYYDNDIFEDEYTVMQDQFDNVDFPPGVEASLPWLKDISSSGCKHAAGSSQIEPRSKGKVDEAEDAAMQKFRQFKQFDTVDSFPDHHYESDKAGISDGQKPKNWAKKIQVEWKILEENLPESIFVRVSESKMELLRAVIIGPQGTPYHDGLFFFDCFFPSNYPDVPPQVHYHSGGLRLNPNLYNCGKVCLSLLGTWHGRNKKENWIKGESTMLQVLVSIQALILNEKPFFNEPGYASSYPGLEGQRRSKEYNDNTFILSLKTMMYTLRKPPKHFEDFVSGHFRTRARDILTACKSYAEGAPVGSVVHNLAQSSDDSSATKNSQKEFQSAVSRMMGTLIAFFTKNGSTDCDEFRSAELYNMSAVATANLEVYKIESGTNLTQV</sequence>
<dbReference type="GO" id="GO:0061631">
    <property type="term" value="F:ubiquitin conjugating enzyme activity"/>
    <property type="evidence" value="ECO:0007669"/>
    <property type="project" value="TreeGrafter"/>
</dbReference>
<comment type="caution">
    <text evidence="6">The sequence shown here is derived from an EMBL/GenBank/DDBJ whole genome shotgun (WGS) entry which is preliminary data.</text>
</comment>
<reference evidence="6 7" key="1">
    <citation type="submission" date="2024-01" db="EMBL/GenBank/DDBJ databases">
        <title>The genomes of 5 underutilized Papilionoideae crops provide insights into root nodulation and disease resistance.</title>
        <authorList>
            <person name="Yuan L."/>
        </authorList>
    </citation>
    <scope>NUCLEOTIDE SEQUENCE [LARGE SCALE GENOMIC DNA]</scope>
    <source>
        <strain evidence="6">LY-2023</strain>
        <tissue evidence="6">Leaf</tissue>
    </source>
</reference>
<evidence type="ECO:0000313" key="6">
    <source>
        <dbReference type="EMBL" id="KAK7319142.1"/>
    </source>
</evidence>
<dbReference type="PANTHER" id="PTHR46116">
    <property type="entry name" value="(E3-INDEPENDENT) E2 UBIQUITIN-CONJUGATING ENZYME"/>
    <property type="match status" value="1"/>
</dbReference>
<dbReference type="CDD" id="cd23837">
    <property type="entry name" value="UBCc_UBE2O"/>
    <property type="match status" value="1"/>
</dbReference>
<accession>A0AAN9Q241</accession>
<evidence type="ECO:0000256" key="1">
    <source>
        <dbReference type="ARBA" id="ARBA00022679"/>
    </source>
</evidence>
<keyword evidence="4" id="KW-0732">Signal</keyword>
<evidence type="ECO:0000256" key="3">
    <source>
        <dbReference type="SAM" id="MobiDB-lite"/>
    </source>
</evidence>
<keyword evidence="7" id="KW-1185">Reference proteome</keyword>
<dbReference type="Pfam" id="PF00179">
    <property type="entry name" value="UQ_con"/>
    <property type="match status" value="1"/>
</dbReference>
<name>A0AAN9Q241_CLITE</name>
<proteinExistence type="predicted"/>
<dbReference type="PROSITE" id="PS50127">
    <property type="entry name" value="UBC_2"/>
    <property type="match status" value="1"/>
</dbReference>
<dbReference type="FunFam" id="3.10.110.10:FF:000133">
    <property type="entry name" value="Putative ubiquitin-conjugating enzyme E2 38"/>
    <property type="match status" value="1"/>
</dbReference>
<dbReference type="PANTHER" id="PTHR46116:SF18">
    <property type="entry name" value="UBIQUITIN-CONJUGATING ENZYME E2 38 ISOFORM X1"/>
    <property type="match status" value="1"/>
</dbReference>
<keyword evidence="2" id="KW-0833">Ubl conjugation pathway</keyword>
<protein>
    <recommendedName>
        <fullName evidence="5">UBC core domain-containing protein</fullName>
    </recommendedName>
</protein>
<dbReference type="Gene3D" id="3.10.110.10">
    <property type="entry name" value="Ubiquitin Conjugating Enzyme"/>
    <property type="match status" value="1"/>
</dbReference>
<dbReference type="SMART" id="SM00212">
    <property type="entry name" value="UBCc"/>
    <property type="match status" value="1"/>
</dbReference>
<keyword evidence="1" id="KW-0808">Transferase</keyword>
<evidence type="ECO:0000259" key="5">
    <source>
        <dbReference type="PROSITE" id="PS50127"/>
    </source>
</evidence>
<dbReference type="EMBL" id="JAYKXN010000001">
    <property type="protein sequence ID" value="KAK7319142.1"/>
    <property type="molecule type" value="Genomic_DNA"/>
</dbReference>
<organism evidence="6 7">
    <name type="scientific">Clitoria ternatea</name>
    <name type="common">Butterfly pea</name>
    <dbReference type="NCBI Taxonomy" id="43366"/>
    <lineage>
        <taxon>Eukaryota</taxon>
        <taxon>Viridiplantae</taxon>
        <taxon>Streptophyta</taxon>
        <taxon>Embryophyta</taxon>
        <taxon>Tracheophyta</taxon>
        <taxon>Spermatophyta</taxon>
        <taxon>Magnoliopsida</taxon>
        <taxon>eudicotyledons</taxon>
        <taxon>Gunneridae</taxon>
        <taxon>Pentapetalae</taxon>
        <taxon>rosids</taxon>
        <taxon>fabids</taxon>
        <taxon>Fabales</taxon>
        <taxon>Fabaceae</taxon>
        <taxon>Papilionoideae</taxon>
        <taxon>50 kb inversion clade</taxon>
        <taxon>NPAAA clade</taxon>
        <taxon>indigoferoid/millettioid clade</taxon>
        <taxon>Phaseoleae</taxon>
        <taxon>Clitoria</taxon>
    </lineage>
</organism>
<feature type="region of interest" description="Disordered" evidence="3">
    <location>
        <begin position="38"/>
        <end position="130"/>
    </location>
</feature>
<dbReference type="AlphaFoldDB" id="A0AAN9Q241"/>
<dbReference type="Proteomes" id="UP001359559">
    <property type="component" value="Unassembled WGS sequence"/>
</dbReference>